<organism evidence="2">
    <name type="scientific">viral metagenome</name>
    <dbReference type="NCBI Taxonomy" id="1070528"/>
    <lineage>
        <taxon>unclassified sequences</taxon>
        <taxon>metagenomes</taxon>
        <taxon>organismal metagenomes</taxon>
    </lineage>
</organism>
<evidence type="ECO:0000313" key="2">
    <source>
        <dbReference type="EMBL" id="QJA47409.1"/>
    </source>
</evidence>
<dbReference type="EMBL" id="MT144042">
    <property type="protein sequence ID" value="QJA47409.1"/>
    <property type="molecule type" value="Genomic_DNA"/>
</dbReference>
<keyword evidence="1" id="KW-0472">Membrane</keyword>
<feature type="transmembrane region" description="Helical" evidence="1">
    <location>
        <begin position="22"/>
        <end position="42"/>
    </location>
</feature>
<reference evidence="2" key="1">
    <citation type="submission" date="2020-03" db="EMBL/GenBank/DDBJ databases">
        <title>The deep terrestrial virosphere.</title>
        <authorList>
            <person name="Holmfeldt K."/>
            <person name="Nilsson E."/>
            <person name="Simone D."/>
            <person name="Lopez-Fernandez M."/>
            <person name="Wu X."/>
            <person name="de Brujin I."/>
            <person name="Lundin D."/>
            <person name="Andersson A."/>
            <person name="Bertilsson S."/>
            <person name="Dopson M."/>
        </authorList>
    </citation>
    <scope>NUCLEOTIDE SEQUENCE</scope>
    <source>
        <strain evidence="2">TM448A00666</strain>
        <strain evidence="3">TM448B00795</strain>
    </source>
</reference>
<accession>A0A6H1ZIX1</accession>
<proteinExistence type="predicted"/>
<keyword evidence="1" id="KW-1133">Transmembrane helix</keyword>
<gene>
    <name evidence="2" type="ORF">TM448A00666_0013</name>
    <name evidence="3" type="ORF">TM448B00795_0025</name>
</gene>
<evidence type="ECO:0000256" key="1">
    <source>
        <dbReference type="SAM" id="Phobius"/>
    </source>
</evidence>
<name>A0A6H1ZIX1_9ZZZZ</name>
<keyword evidence="1" id="KW-0812">Transmembrane</keyword>
<dbReference type="AlphaFoldDB" id="A0A6H1ZIX1"/>
<evidence type="ECO:0000313" key="3">
    <source>
        <dbReference type="EMBL" id="QJH96711.1"/>
    </source>
</evidence>
<sequence length="73" mass="8856">MFEEIKEIILSMNWYKFGECNFQLALVLVFVFLCIITIFFLVRDRDYYQDKYEKLKIKQKGGKVIKQLKHKDG</sequence>
<dbReference type="EMBL" id="MT144659">
    <property type="protein sequence ID" value="QJH96711.1"/>
    <property type="molecule type" value="Genomic_DNA"/>
</dbReference>
<protein>
    <submittedName>
        <fullName evidence="2">Uncharacterized protein</fullName>
    </submittedName>
</protein>